<comment type="caution">
    <text evidence="3">The sequence shown here is derived from an EMBL/GenBank/DDBJ whole genome shotgun (WGS) entry which is preliminary data.</text>
</comment>
<name>A0ABT1G0H6_9CORY</name>
<dbReference type="Pfam" id="PF04954">
    <property type="entry name" value="SIP"/>
    <property type="match status" value="1"/>
</dbReference>
<dbReference type="Proteomes" id="UP001204000">
    <property type="component" value="Unassembled WGS sequence"/>
</dbReference>
<dbReference type="PROSITE" id="PS51384">
    <property type="entry name" value="FAD_FR"/>
    <property type="match status" value="1"/>
</dbReference>
<dbReference type="PANTHER" id="PTHR30157">
    <property type="entry name" value="FERRIC REDUCTASE, NADPH-DEPENDENT"/>
    <property type="match status" value="1"/>
</dbReference>
<gene>
    <name evidence="3" type="ORF">M5J20_04960</name>
</gene>
<dbReference type="InterPro" id="IPR039374">
    <property type="entry name" value="SIP_fam"/>
</dbReference>
<dbReference type="RefSeq" id="WP_253577099.1">
    <property type="nucleotide sequence ID" value="NZ_JAMFTQ010000004.1"/>
</dbReference>
<evidence type="ECO:0000313" key="3">
    <source>
        <dbReference type="EMBL" id="MCP1387537.1"/>
    </source>
</evidence>
<reference evidence="3" key="1">
    <citation type="submission" date="2022-05" db="EMBL/GenBank/DDBJ databases">
        <title>Corynebacterium sp. TA-R-1 sp. nov., isolated from human feces.</title>
        <authorList>
            <person name="Shamsuzzaman M."/>
            <person name="Dahal R.H."/>
        </authorList>
    </citation>
    <scope>NUCLEOTIDE SEQUENCE</scope>
    <source>
        <strain evidence="3">TA-R-1</strain>
    </source>
</reference>
<evidence type="ECO:0000313" key="4">
    <source>
        <dbReference type="Proteomes" id="UP001204000"/>
    </source>
</evidence>
<dbReference type="SUPFAM" id="SSF63380">
    <property type="entry name" value="Riboflavin synthase domain-like"/>
    <property type="match status" value="1"/>
</dbReference>
<dbReference type="EMBL" id="JAMFTQ010000004">
    <property type="protein sequence ID" value="MCP1387537.1"/>
    <property type="molecule type" value="Genomic_DNA"/>
</dbReference>
<dbReference type="Pfam" id="PF08021">
    <property type="entry name" value="FAD_binding_9"/>
    <property type="match status" value="1"/>
</dbReference>
<evidence type="ECO:0000259" key="2">
    <source>
        <dbReference type="PROSITE" id="PS51384"/>
    </source>
</evidence>
<dbReference type="InterPro" id="IPR017927">
    <property type="entry name" value="FAD-bd_FR_type"/>
</dbReference>
<dbReference type="InterPro" id="IPR013113">
    <property type="entry name" value="SIP_FAD-bd"/>
</dbReference>
<dbReference type="Gene3D" id="3.40.50.80">
    <property type="entry name" value="Nucleotide-binding domain of ferredoxin-NADP reductase (FNR) module"/>
    <property type="match status" value="1"/>
</dbReference>
<protein>
    <submittedName>
        <fullName evidence="3">Siderophore-interacting protein</fullName>
    </submittedName>
</protein>
<dbReference type="CDD" id="cd06193">
    <property type="entry name" value="siderophore_interacting"/>
    <property type="match status" value="1"/>
</dbReference>
<dbReference type="InterPro" id="IPR007037">
    <property type="entry name" value="SIP_rossman_dom"/>
</dbReference>
<feature type="region of interest" description="Disordered" evidence="1">
    <location>
        <begin position="223"/>
        <end position="257"/>
    </location>
</feature>
<accession>A0ABT1G0H6</accession>
<organism evidence="3 4">
    <name type="scientific">Corynebacterium stercoris</name>
    <dbReference type="NCBI Taxonomy" id="2943490"/>
    <lineage>
        <taxon>Bacteria</taxon>
        <taxon>Bacillati</taxon>
        <taxon>Actinomycetota</taxon>
        <taxon>Actinomycetes</taxon>
        <taxon>Mycobacteriales</taxon>
        <taxon>Corynebacteriaceae</taxon>
        <taxon>Corynebacterium</taxon>
    </lineage>
</organism>
<dbReference type="Gene3D" id="2.40.30.10">
    <property type="entry name" value="Translation factors"/>
    <property type="match status" value="1"/>
</dbReference>
<keyword evidence="4" id="KW-1185">Reference proteome</keyword>
<dbReference type="PANTHER" id="PTHR30157:SF0">
    <property type="entry name" value="NADPH-DEPENDENT FERRIC-CHELATE REDUCTASE"/>
    <property type="match status" value="1"/>
</dbReference>
<evidence type="ECO:0000256" key="1">
    <source>
        <dbReference type="SAM" id="MobiDB-lite"/>
    </source>
</evidence>
<dbReference type="InterPro" id="IPR017938">
    <property type="entry name" value="Riboflavin_synthase-like_b-brl"/>
</dbReference>
<sequence>MSFRPFLAKVVRSERIAPSFQRVTFTGVDAMGPAVPIMDLRIKLIIPSEAGLVDLPAEGWWDLWRAMPEQVRGHLRTYSIRDLRRNDGNPDELDVDFVLHSHNAGPASAWAESALPGQKLWIIGPTRDDASGVGIEFAPGTAAAARLYGDETALPAISRVLEDWPENLAGSADIEVPVGNALQIDAPAHVDVRWHFRTEPEAGHGDMLYAQLKQDIELLRAPVGPTADEPDNDEEDQRDRDNVWETPTYSGSGEPINGGAGASGHTYYWIAGKNTSVKAMRRLLVNEAGLPRQHVSFMGYWR</sequence>
<proteinExistence type="predicted"/>
<dbReference type="InterPro" id="IPR039261">
    <property type="entry name" value="FNR_nucleotide-bd"/>
</dbReference>
<feature type="domain" description="FAD-binding FR-type" evidence="2">
    <location>
        <begin position="3"/>
        <end position="132"/>
    </location>
</feature>